<dbReference type="GO" id="GO:0051301">
    <property type="term" value="P:cell division"/>
    <property type="evidence" value="ECO:0007669"/>
    <property type="project" value="UniProtKB-KW"/>
</dbReference>
<dbReference type="Pfam" id="PF04079">
    <property type="entry name" value="SMC_ScpB"/>
    <property type="match status" value="1"/>
</dbReference>
<dbReference type="PIRSF" id="PIRSF019345">
    <property type="entry name" value="ScpB"/>
    <property type="match status" value="1"/>
</dbReference>
<dbReference type="eggNOG" id="COG1386">
    <property type="taxonomic scope" value="Bacteria"/>
</dbReference>
<comment type="subunit">
    <text evidence="5">Homodimer. Homodimerization may be required to stabilize the binding of ScpA to the Smc head domains. Component of a cohesin-like complex composed of ScpA, ScpB and the Smc homodimer, in which ScpA and ScpB bind to the head domain of Smc. The presence of the three proteins is required for the association of the complex with DNA.</text>
</comment>
<evidence type="ECO:0000256" key="1">
    <source>
        <dbReference type="ARBA" id="ARBA00022490"/>
    </source>
</evidence>
<dbReference type="RefSeq" id="WP_010498961.1">
    <property type="nucleotide sequence ID" value="NZ_CP121215.1"/>
</dbReference>
<comment type="function">
    <text evidence="5">Participates in chromosomal partition during cell division. May act via the formation of a condensin-like complex containing Smc and ScpA that pull DNA away from mid-cell into both cell halves.</text>
</comment>
<keyword evidence="3 5" id="KW-0159">Chromosome partition</keyword>
<dbReference type="PANTHER" id="PTHR34298:SF2">
    <property type="entry name" value="SEGREGATION AND CONDENSATION PROTEIN B"/>
    <property type="match status" value="1"/>
</dbReference>
<dbReference type="GO" id="GO:0051304">
    <property type="term" value="P:chromosome separation"/>
    <property type="evidence" value="ECO:0007669"/>
    <property type="project" value="InterPro"/>
</dbReference>
<protein>
    <recommendedName>
        <fullName evidence="5">Segregation and condensation protein B</fullName>
    </recommendedName>
</protein>
<comment type="subcellular location">
    <subcellularLocation>
        <location evidence="5">Cytoplasm</location>
    </subcellularLocation>
    <text evidence="5">Associated with two foci at the outer edges of the nucleoid region in young cells, and at four foci within both cell halves in older cells.</text>
</comment>
<reference evidence="7" key="1">
    <citation type="submission" date="2016-01" db="EMBL/GenBank/DDBJ databases">
        <title>Draft genome of Chromobacterium sp. F49.</title>
        <authorList>
            <person name="Hong K.W."/>
        </authorList>
    </citation>
    <scope>NUCLEOTIDE SEQUENCE [LARGE SCALE GENOMIC DNA]</scope>
    <source>
        <strain evidence="7">M63</strain>
    </source>
</reference>
<sequence length="204" mass="22718">MDFGQMKSVIEGLLFVAGDEGLDAKQLADVLELSVEFVTDLVLDLQEDMKRQGRGIQIVELAGTYQLTTVPEHAPYLERLAYSPSRTSLSQAALETLAIVAYKQPITRVEIEEIRGVKSDRALQTLVAKDLIQEVDRADAPGRPILYGTTKSFLDYFALSTIEDLPETSMFENDDNLEEEARLLFEKLDGKQITFEDVAEPGGM</sequence>
<keyword evidence="2 5" id="KW-0132">Cell division</keyword>
<evidence type="ECO:0000256" key="2">
    <source>
        <dbReference type="ARBA" id="ARBA00022618"/>
    </source>
</evidence>
<dbReference type="NCBIfam" id="TIGR00281">
    <property type="entry name" value="SMC-Scp complex subunit ScpB"/>
    <property type="match status" value="1"/>
</dbReference>
<organism evidence="6 7">
    <name type="scientific">Paenibacillus elgii</name>
    <dbReference type="NCBI Taxonomy" id="189691"/>
    <lineage>
        <taxon>Bacteria</taxon>
        <taxon>Bacillati</taxon>
        <taxon>Bacillota</taxon>
        <taxon>Bacilli</taxon>
        <taxon>Bacillales</taxon>
        <taxon>Paenibacillaceae</taxon>
        <taxon>Paenibacillus</taxon>
    </lineage>
</organism>
<dbReference type="InterPro" id="IPR005234">
    <property type="entry name" value="ScpB_csome_segregation"/>
</dbReference>
<gene>
    <name evidence="5" type="primary">scpB</name>
    <name evidence="6" type="ORF">AV654_29810</name>
</gene>
<dbReference type="Gene3D" id="1.10.10.10">
    <property type="entry name" value="Winged helix-like DNA-binding domain superfamily/Winged helix DNA-binding domain"/>
    <property type="match status" value="2"/>
</dbReference>
<dbReference type="OrthoDB" id="9806226at2"/>
<keyword evidence="7" id="KW-1185">Reference proteome</keyword>
<evidence type="ECO:0000256" key="3">
    <source>
        <dbReference type="ARBA" id="ARBA00022829"/>
    </source>
</evidence>
<dbReference type="SUPFAM" id="SSF46785">
    <property type="entry name" value="Winged helix' DNA-binding domain"/>
    <property type="match status" value="2"/>
</dbReference>
<evidence type="ECO:0000313" key="6">
    <source>
        <dbReference type="EMBL" id="KZE74172.1"/>
    </source>
</evidence>
<proteinExistence type="inferred from homology"/>
<evidence type="ECO:0000256" key="5">
    <source>
        <dbReference type="HAMAP-Rule" id="MF_01804"/>
    </source>
</evidence>
<dbReference type="GO" id="GO:0005737">
    <property type="term" value="C:cytoplasm"/>
    <property type="evidence" value="ECO:0007669"/>
    <property type="project" value="UniProtKB-SubCell"/>
</dbReference>
<dbReference type="AlphaFoldDB" id="A0A165Q9U5"/>
<name>A0A165Q9U5_9BACL</name>
<dbReference type="PANTHER" id="PTHR34298">
    <property type="entry name" value="SEGREGATION AND CONDENSATION PROTEIN B"/>
    <property type="match status" value="1"/>
</dbReference>
<dbReference type="InterPro" id="IPR036390">
    <property type="entry name" value="WH_DNA-bd_sf"/>
</dbReference>
<accession>A0A165Q9U5</accession>
<dbReference type="EMBL" id="LQRA01000081">
    <property type="protein sequence ID" value="KZE74172.1"/>
    <property type="molecule type" value="Genomic_DNA"/>
</dbReference>
<dbReference type="STRING" id="1007103.GCA_000213315_02580"/>
<comment type="similarity">
    <text evidence="5">Belongs to the ScpB family.</text>
</comment>
<dbReference type="InterPro" id="IPR036388">
    <property type="entry name" value="WH-like_DNA-bd_sf"/>
</dbReference>
<comment type="caution">
    <text evidence="6">The sequence shown here is derived from an EMBL/GenBank/DDBJ whole genome shotgun (WGS) entry which is preliminary data.</text>
</comment>
<dbReference type="HAMAP" id="MF_01804">
    <property type="entry name" value="ScpB"/>
    <property type="match status" value="1"/>
</dbReference>
<dbReference type="GO" id="GO:0006260">
    <property type="term" value="P:DNA replication"/>
    <property type="evidence" value="ECO:0007669"/>
    <property type="project" value="UniProtKB-UniRule"/>
</dbReference>
<keyword evidence="4 5" id="KW-0131">Cell cycle</keyword>
<evidence type="ECO:0000256" key="4">
    <source>
        <dbReference type="ARBA" id="ARBA00023306"/>
    </source>
</evidence>
<dbReference type="Proteomes" id="UP000076563">
    <property type="component" value="Unassembled WGS sequence"/>
</dbReference>
<keyword evidence="1 5" id="KW-0963">Cytoplasm</keyword>
<evidence type="ECO:0000313" key="7">
    <source>
        <dbReference type="Proteomes" id="UP000076563"/>
    </source>
</evidence>